<dbReference type="InterPro" id="IPR051331">
    <property type="entry name" value="Chorismate_mutase-related"/>
</dbReference>
<dbReference type="EMBL" id="CP065738">
    <property type="protein sequence ID" value="QPT53722.1"/>
    <property type="molecule type" value="Genomic_DNA"/>
</dbReference>
<dbReference type="InterPro" id="IPR036979">
    <property type="entry name" value="CM_dom_sf"/>
</dbReference>
<dbReference type="InterPro" id="IPR036263">
    <property type="entry name" value="Chorismate_II_sf"/>
</dbReference>
<dbReference type="GO" id="GO:0004106">
    <property type="term" value="F:chorismate mutase activity"/>
    <property type="evidence" value="ECO:0007669"/>
    <property type="project" value="UniProtKB-EC"/>
</dbReference>
<dbReference type="Proteomes" id="UP000594975">
    <property type="component" value="Chromosome"/>
</dbReference>
<protein>
    <submittedName>
        <fullName evidence="5">Chorismate mutase</fullName>
        <ecNumber evidence="5">5.4.99.5</ecNumber>
    </submittedName>
</protein>
<reference evidence="4 7" key="1">
    <citation type="submission" date="2016-04" db="EMBL/GenBank/DDBJ databases">
        <title>Identification of putative biosynthetic pathways for the production of bioactive secondary metabolites by the marine actinomycete Kocuria kristinae RUTW2-3.</title>
        <authorList>
            <person name="Waterworth S.C."/>
            <person name="Walmsley T.A."/>
            <person name="Matongo T."/>
            <person name="Davies-Coleman M.T."/>
            <person name="Dorrington R.A."/>
        </authorList>
    </citation>
    <scope>NUCLEOTIDE SEQUENCE [LARGE SCALE GENOMIC DNA]</scope>
    <source>
        <strain evidence="6">RuSp02-3</strain>
        <strain evidence="3">RUTW2-3</strain>
        <strain evidence="4 7">RUTW4-5</strain>
    </source>
</reference>
<dbReference type="SUPFAM" id="SSF48600">
    <property type="entry name" value="Chorismate mutase II"/>
    <property type="match status" value="1"/>
</dbReference>
<evidence type="ECO:0000313" key="7">
    <source>
        <dbReference type="Proteomes" id="UP000092021"/>
    </source>
</evidence>
<dbReference type="InterPro" id="IPR010951">
    <property type="entry name" value="CM_bact"/>
</dbReference>
<gene>
    <name evidence="4" type="ORF">A5N15_05380</name>
    <name evidence="3" type="ORF">AN277_0204375</name>
    <name evidence="5" type="ORF">I6G21_00405</name>
</gene>
<dbReference type="NCBIfam" id="NF006691">
    <property type="entry name" value="PRK09239.1"/>
    <property type="match status" value="1"/>
</dbReference>
<dbReference type="EC" id="5.4.99.5" evidence="5"/>
<proteinExistence type="predicted"/>
<dbReference type="Proteomes" id="UP000092021">
    <property type="component" value="Unassembled WGS sequence"/>
</dbReference>
<evidence type="ECO:0000313" key="3">
    <source>
        <dbReference type="EMBL" id="OAX52209.1"/>
    </source>
</evidence>
<name>A0A147E7G4_9MICC</name>
<evidence type="ECO:0000313" key="5">
    <source>
        <dbReference type="EMBL" id="QPT53722.1"/>
    </source>
</evidence>
<sequence>MNAHHTEDETPAAPAFDERASSLSDIDPEVFEELLAMRGTIDNIDAALIHLLAERFRATQRVGHLKAEHRLPPGDPDREAAQIRRLRALAEDSHLDPAFAEKFLSFIVSEVIRHHERIAEQHEKERARND</sequence>
<dbReference type="NCBIfam" id="TIGR01795">
    <property type="entry name" value="CM_mono_cladeE"/>
    <property type="match status" value="1"/>
</dbReference>
<dbReference type="PANTHER" id="PTHR38041">
    <property type="entry name" value="CHORISMATE MUTASE"/>
    <property type="match status" value="1"/>
</dbReference>
<dbReference type="Gene3D" id="1.20.59.10">
    <property type="entry name" value="Chorismate mutase"/>
    <property type="match status" value="1"/>
</dbReference>
<dbReference type="Proteomes" id="UP000053171">
    <property type="component" value="Unassembled WGS sequence"/>
</dbReference>
<dbReference type="GO" id="GO:0009697">
    <property type="term" value="P:salicylic acid biosynthetic process"/>
    <property type="evidence" value="ECO:0007669"/>
    <property type="project" value="TreeGrafter"/>
</dbReference>
<dbReference type="GO" id="GO:0046417">
    <property type="term" value="P:chorismate metabolic process"/>
    <property type="evidence" value="ECO:0007669"/>
    <property type="project" value="InterPro"/>
</dbReference>
<organism evidence="5 8">
    <name type="scientific">Rothia kristinae</name>
    <dbReference type="NCBI Taxonomy" id="37923"/>
    <lineage>
        <taxon>Bacteria</taxon>
        <taxon>Bacillati</taxon>
        <taxon>Actinomycetota</taxon>
        <taxon>Actinomycetes</taxon>
        <taxon>Micrococcales</taxon>
        <taxon>Micrococcaceae</taxon>
        <taxon>Rothia</taxon>
    </lineage>
</organism>
<evidence type="ECO:0000313" key="8">
    <source>
        <dbReference type="Proteomes" id="UP000594975"/>
    </source>
</evidence>
<dbReference type="PANTHER" id="PTHR38041:SF1">
    <property type="entry name" value="CHORISMATE MUTASE"/>
    <property type="match status" value="1"/>
</dbReference>
<dbReference type="PROSITE" id="PS51168">
    <property type="entry name" value="CHORISMATE_MUT_2"/>
    <property type="match status" value="1"/>
</dbReference>
<dbReference type="Pfam" id="PF01817">
    <property type="entry name" value="CM_2"/>
    <property type="match status" value="1"/>
</dbReference>
<feature type="domain" description="Chorismate mutase" evidence="2">
    <location>
        <begin position="28"/>
        <end position="119"/>
    </location>
</feature>
<dbReference type="EMBL" id="LJBJ02000006">
    <property type="protein sequence ID" value="OAX52209.1"/>
    <property type="molecule type" value="Genomic_DNA"/>
</dbReference>
<dbReference type="EMBL" id="LWGZ01000469">
    <property type="protein sequence ID" value="OAX61153.1"/>
    <property type="molecule type" value="Genomic_DNA"/>
</dbReference>
<reference evidence="5 8" key="4">
    <citation type="submission" date="2020-12" db="EMBL/GenBank/DDBJ databases">
        <title>FDA dAtabase for Regulatory Grade micrObial Sequences (FDA-ARGOS): Supporting development and validation of Infectious Disease Dx tests.</title>
        <authorList>
            <person name="Sproer C."/>
            <person name="Gronow S."/>
            <person name="Severitt S."/>
            <person name="Schroder I."/>
            <person name="Tallon L."/>
            <person name="Sadzewicz L."/>
            <person name="Zhao X."/>
            <person name="Boylan J."/>
            <person name="Ott S."/>
            <person name="Bowen H."/>
            <person name="Vavikolanu K."/>
            <person name="Mehta A."/>
            <person name="Aluvathingal J."/>
            <person name="Nadendla S."/>
            <person name="Lowell S."/>
            <person name="Myers T."/>
            <person name="Yan Y."/>
            <person name="Sichtig H."/>
        </authorList>
    </citation>
    <scope>NUCLEOTIDE SEQUENCE [LARGE SCALE GENOMIC DNA]</scope>
    <source>
        <strain evidence="5 8">FDAARGOS_864</strain>
    </source>
</reference>
<dbReference type="RefSeq" id="WP_058731379.1">
    <property type="nucleotide sequence ID" value="NZ_CP065738.1"/>
</dbReference>
<keyword evidence="1 5" id="KW-0413">Isomerase</keyword>
<dbReference type="InterPro" id="IPR002701">
    <property type="entry name" value="CM_II_prokaryot"/>
</dbReference>
<dbReference type="STRING" id="37923.BK826_03185"/>
<dbReference type="GeneID" id="61261809"/>
<dbReference type="SMART" id="SM00830">
    <property type="entry name" value="CM_2"/>
    <property type="match status" value="1"/>
</dbReference>
<reference evidence="6" key="3">
    <citation type="submission" date="2016-04" db="EMBL/GenBank/DDBJ databases">
        <authorList>
            <person name="Waterworth S."/>
            <person name="Matcher G."/>
        </authorList>
    </citation>
    <scope>NUCLEOTIDE SEQUENCE [LARGE SCALE GENOMIC DNA]</scope>
    <source>
        <strain evidence="6">RuSp02-3</strain>
    </source>
</reference>
<evidence type="ECO:0000259" key="2">
    <source>
        <dbReference type="PROSITE" id="PS51168"/>
    </source>
</evidence>
<dbReference type="KEGG" id="rkr:I6G21_00405"/>
<keyword evidence="6" id="KW-1185">Reference proteome</keyword>
<evidence type="ECO:0000256" key="1">
    <source>
        <dbReference type="ARBA" id="ARBA00023235"/>
    </source>
</evidence>
<accession>A0A147E7G4</accession>
<evidence type="ECO:0000313" key="6">
    <source>
        <dbReference type="Proteomes" id="UP000053171"/>
    </source>
</evidence>
<dbReference type="AlphaFoldDB" id="A0A147E7G4"/>
<reference evidence="3" key="2">
    <citation type="submission" date="2016-04" db="EMBL/GenBank/DDBJ databases">
        <authorList>
            <person name="Evans L.H."/>
            <person name="Alamgir A."/>
            <person name="Owens N."/>
            <person name="Weber N.D."/>
            <person name="Virtaneva K."/>
            <person name="Barbian K."/>
            <person name="Babar A."/>
            <person name="Rosenke K."/>
        </authorList>
    </citation>
    <scope>NUCLEOTIDE SEQUENCE [LARGE SCALE GENOMIC DNA]</scope>
    <source>
        <strain evidence="3">RUTW2-3</strain>
    </source>
</reference>
<dbReference type="PATRIC" id="fig|37923.10.peg.1265"/>
<evidence type="ECO:0000313" key="4">
    <source>
        <dbReference type="EMBL" id="OAX61153.1"/>
    </source>
</evidence>